<comment type="caution">
    <text evidence="1">The sequence shown here is derived from an EMBL/GenBank/DDBJ whole genome shotgun (WGS) entry which is preliminary data.</text>
</comment>
<organism evidence="1">
    <name type="scientific">Psilocybe cubensis</name>
    <name type="common">Psychedelic mushroom</name>
    <name type="synonym">Stropharia cubensis</name>
    <dbReference type="NCBI Taxonomy" id="181762"/>
    <lineage>
        <taxon>Eukaryota</taxon>
        <taxon>Fungi</taxon>
        <taxon>Dikarya</taxon>
        <taxon>Basidiomycota</taxon>
        <taxon>Agaricomycotina</taxon>
        <taxon>Agaricomycetes</taxon>
        <taxon>Agaricomycetidae</taxon>
        <taxon>Agaricales</taxon>
        <taxon>Agaricineae</taxon>
        <taxon>Strophariaceae</taxon>
        <taxon>Psilocybe</taxon>
    </lineage>
</organism>
<dbReference type="AlphaFoldDB" id="A0A8H8CKP6"/>
<protein>
    <recommendedName>
        <fullName evidence="2">Virilizer N-terminal domain-containing protein</fullName>
    </recommendedName>
</protein>
<gene>
    <name evidence="1" type="ORF">JR316_005504</name>
</gene>
<evidence type="ECO:0008006" key="2">
    <source>
        <dbReference type="Google" id="ProtNLM"/>
    </source>
</evidence>
<dbReference type="EMBL" id="JAFIQS010000005">
    <property type="protein sequence ID" value="KAG5168948.1"/>
    <property type="molecule type" value="Genomic_DNA"/>
</dbReference>
<sequence>MRLLGWDQIYARENIGAILFRSPVRVASIRIFPTGAQPFSESPDIVASTVPDTFFLDVYFNATPVQPSQDSQDRRTVKNALAPTRIAYVGGQAEFIVDMGFEYATRLVIFHGQFESVFLAIYGDDITEKPEIISYEPKSMPVPISMPISSNLDPANSPNPMSVAEQLLLLMDEPPPSLSVATRLIFSLKPEKYDWDLPGFPELYSELDIPEDDDLERLVKSVGRPIREDISSETITRFAERVHDILGTNASDDAYYTAKLLGISASQQTKFSRILLEHLDLPQIYNEESLDDTTIHCLLDAASNIEIAAYFLDDNAFRTCLENIQTNPRTKKSTQKALKRLLSRLHGWKTFQDSLTNPRGDFASSIAFLKDITTTEHSIGCWLECMMTNNKLVNKLGDVPRNRSLPLPLFQRQHVLPSYDEFLTFVRALVGVSTVLPVLAWADSVGSSPCRERALAVLVLWQGIDGYREIVNHCLLLRQITKRLQWNTHEDPPLKAGMFAERLLIGLAKEPQAMLREDLVDTILDLKGPFSCIETEELMEMKKLAMVARDGLPSAVEELTYTSVRPFSLRRLRVLRVSLAIITNQISHEDGELKVANSFWTERSQAILPTLITILRDLSNDLNPHFALKPPPRMNQALTELLLSTAGDTLHLIRHFAEVCLLINRDLQALTFAIADLYACSDAALTIASQLSVAYSSAQNIRFICPEILRSLAISFFSSKLDCTGPRVILRTLLDPYMKDIVRDPIHHISQVYDLVDRLLPLTTTFEEFASLWVTSVFPQLLTELFQFCHLLDPETRSHFLQRLVVLDNGETAIGEWILGEELKELANTLHILLNPPVDLNYRIVLQYHVFNSLHFCQLLLSSATTSAWTISSLSSNEDLSQLLDTCLSLIFDSSISASELTRLTSHLASKASQFGPDVRFNILLLALRNAESDPSVVDALDFIPDILKSLPSTSISHERLRTELGRMICTYSDHASVMTADNAEMLLQILEWLASKEDNVKMSTLIGISREGFHYLCTTLASILPSERERDVVFVENRLSIDGDEVFSASKLELVDSLTLPLGTIEDLLSPTPFQPSTPKSGNKTPDILGVVISPPTALLRSPAATGLTKTYANNDFRQLRQTSSTRVNTSRLPSTHVDVGIDGHLDLILH</sequence>
<name>A0A8H8CKP6_PSICU</name>
<evidence type="ECO:0000313" key="1">
    <source>
        <dbReference type="EMBL" id="KAG5168948.1"/>
    </source>
</evidence>
<proteinExistence type="predicted"/>
<reference evidence="1" key="1">
    <citation type="submission" date="2021-02" db="EMBL/GenBank/DDBJ databases">
        <title>Psilocybe cubensis genome.</title>
        <authorList>
            <person name="Mckernan K.J."/>
            <person name="Crawford S."/>
            <person name="Trippe A."/>
            <person name="Kane L.T."/>
            <person name="Mclaughlin S."/>
        </authorList>
    </citation>
    <scope>NUCLEOTIDE SEQUENCE [LARGE SCALE GENOMIC DNA]</scope>
    <source>
        <strain evidence="1">MGC-MH-2018</strain>
    </source>
</reference>
<accession>A0A8H8CKP6</accession>